<name>A0A6M2CJ94_RHIMP</name>
<dbReference type="InterPro" id="IPR015971">
    <property type="entry name" value="Nucleocapsid_Phlebovirus"/>
</dbReference>
<accession>A0A6M2CJ94</accession>
<reference evidence="1" key="1">
    <citation type="submission" date="2019-09" db="EMBL/GenBank/DDBJ databases">
        <title>Organ-specific transcriptomic study of the physiology of the cattle tick, Rhipicephalus microplus.</title>
        <authorList>
            <person name="Tirloni L."/>
            <person name="Braz G."/>
            <person name="Gandara A.C.P."/>
            <person name="Sabadin G.A."/>
            <person name="da Silva R.M."/>
            <person name="Guizzo M.G."/>
            <person name="Machado J.A."/>
            <person name="Costa E.P."/>
            <person name="Gomes H.F."/>
            <person name="Moraes J."/>
            <person name="Mota M.B.S."/>
            <person name="Mesquita R.D."/>
            <person name="Alvarenga P.H."/>
            <person name="Alves F."/>
            <person name="Seixas A."/>
            <person name="da Fonseca R.N."/>
            <person name="Fogaca A."/>
            <person name="Logullo C."/>
            <person name="Tanaka A."/>
            <person name="Daffre S."/>
            <person name="Termignoni C."/>
            <person name="Vaz I.S.Jr."/>
            <person name="Oliveira P.L."/>
            <person name="Ribeiro J.M."/>
        </authorList>
    </citation>
    <scope>NUCLEOTIDE SEQUENCE</scope>
    <source>
        <strain evidence="1">Porto Alegre</strain>
    </source>
</reference>
<dbReference type="PIRSF" id="PIRSF003953">
    <property type="entry name" value="N_PhelboV"/>
    <property type="match status" value="1"/>
</dbReference>
<proteinExistence type="predicted"/>
<dbReference type="VEuPathDB" id="VectorBase:LOC119168436"/>
<dbReference type="EMBL" id="GHWJ01000853">
    <property type="protein sequence ID" value="NOV33590.1"/>
    <property type="molecule type" value="Transcribed_RNA"/>
</dbReference>
<sequence length="207" mass="23454">MVNLFVACGSNVSKMEERLDTQEFAMFKRLEKRYNLLEKATAGNVLTLSRVATTFYYATVYATVQLRDRLPVSLEEMCLKSPDYPVAMMSEAFLFLIPRGFDGEKDYVHAHYLFLGELTRMTNPELRNALPSAVLDAFKDAAKAALRARDSRDYTRKEKLLKTLGLTTTEGVPSFAVLAAARVYRRIYKDVEPEKEEVQGTVEEASV</sequence>
<dbReference type="InterPro" id="IPR009522">
    <property type="entry name" value="Capsid_Phlebovir/Tenuivir"/>
</dbReference>
<dbReference type="AlphaFoldDB" id="A0A6M2CJ94"/>
<organism evidence="1">
    <name type="scientific">Rhipicephalus microplus</name>
    <name type="common">Cattle tick</name>
    <name type="synonym">Boophilus microplus</name>
    <dbReference type="NCBI Taxonomy" id="6941"/>
    <lineage>
        <taxon>Eukaryota</taxon>
        <taxon>Metazoa</taxon>
        <taxon>Ecdysozoa</taxon>
        <taxon>Arthropoda</taxon>
        <taxon>Chelicerata</taxon>
        <taxon>Arachnida</taxon>
        <taxon>Acari</taxon>
        <taxon>Parasitiformes</taxon>
        <taxon>Ixodida</taxon>
        <taxon>Ixodoidea</taxon>
        <taxon>Ixodidae</taxon>
        <taxon>Rhipicephalinae</taxon>
        <taxon>Rhipicephalus</taxon>
        <taxon>Boophilus</taxon>
    </lineage>
</organism>
<dbReference type="GO" id="GO:0003723">
    <property type="term" value="F:RNA binding"/>
    <property type="evidence" value="ECO:0007669"/>
    <property type="project" value="InterPro"/>
</dbReference>
<dbReference type="Pfam" id="PF05733">
    <property type="entry name" value="Tenui_N"/>
    <property type="match status" value="1"/>
</dbReference>
<evidence type="ECO:0000313" key="1">
    <source>
        <dbReference type="EMBL" id="NOV33590.1"/>
    </source>
</evidence>
<protein>
    <submittedName>
        <fullName evidence="1">Putative nucleocapsid protein</fullName>
    </submittedName>
</protein>